<dbReference type="SUPFAM" id="SSF47473">
    <property type="entry name" value="EF-hand"/>
    <property type="match status" value="1"/>
</dbReference>
<feature type="compositionally biased region" description="Basic and acidic residues" evidence="1">
    <location>
        <begin position="853"/>
        <end position="876"/>
    </location>
</feature>
<dbReference type="EMBL" id="LSRX01000016">
    <property type="protein sequence ID" value="OLQ14397.1"/>
    <property type="molecule type" value="Genomic_DNA"/>
</dbReference>
<feature type="region of interest" description="Disordered" evidence="1">
    <location>
        <begin position="844"/>
        <end position="895"/>
    </location>
</feature>
<dbReference type="Gene3D" id="1.10.238.10">
    <property type="entry name" value="EF-hand"/>
    <property type="match status" value="1"/>
</dbReference>
<accession>A0A1Q9F412</accession>
<evidence type="ECO:0000313" key="2">
    <source>
        <dbReference type="EMBL" id="OLQ14397.1"/>
    </source>
</evidence>
<keyword evidence="3" id="KW-1185">Reference proteome</keyword>
<dbReference type="OrthoDB" id="442381at2759"/>
<gene>
    <name evidence="2" type="ORF">AK812_SmicGene1528</name>
</gene>
<sequence length="1142" mass="127990">MKHRIHLPPKGTGLDSDAEAPGRWDLRLKEEAFAFFAKGDIIRHDVMDECIKANEHGKLNVLSREYIFDFFRSYEAELRKATEVAFLGKVGFVLSAGDLQELLEEAAVALGVPSFMAAVSYAADNWRLVYAYPAVSSNLNASLENRNVDFTLFSFLMEGLAECRLASLAFWIRIVEVMASPALSMAAFVQLSSDLMQTKVASWRLFWRGEIKGLTRSTGVNCGKHRQKNKEAQQLTRERAEQEIMLIPKDETRLGTLQPQLQGHLSLPDFLQMMRRHFNAEYFRTQHAFRVWAEGKMDGDKDAGSSGESGEPSHNDSYLDLLEMRDNSRYSAFAISSAGHGTHDVVRTRQFVKNGIDANRPTPKNLTETFSHSDFLLILEYLRDTEGLCEDSWSEARGLSLKQSFDRHFVSGGFAKGDTSSGHADPFVDGTIEYSFEGSFYHFDVHSDGFISTRRAQSALEWNGFHLGMSVYSSKTDWKDRLTRSKVGEAEFLRICREQEEAETRIARTVFRKYAEKGGAGPLRREKLQLALKMVNVRYTSFFTDWLKKTTELPGQLDFEDFRDIVASFRQMNRDAYRAHSRFTQKEVNSLDDCFRKLGPDRNGKLLHGKAGQGASDIRGALCSLCLVELRAPAVAKENEFSSKKDSWWTDGWWDYDAQAAQEPDHPGLKEKLQEAQQAEQVAESLAAVIVTWAEAHRVTQELRKDGGFGAVLQQGTGKCFNCGGPHLVRHCPDRRGYGFGKGKAHAMWSKGEGKTKERTVKAYSSDLFLGGATASAAPEAVVKGLISAFLTQEKPAKIELDQEGIGIMIDFASGLAMNDKVPPVAIPTPPSCSIGDVAFAADSPAGRQPGARGEHMPGDAEEDRCGGHTGFHIDEQSGSEGNDIDTGQSSPGRWEVTEDKRHAALLLPLFMGKRLLAMATLMAASMSQLLLGLHQEGYDGLWESSSAAHSWMSDAAEQQGLRSRRNNLRHGYDVYKKETWTRLQQLRRLQHPSRPVGYGCRYPVRSGVHGLLPDTRMKVEEFSLETCRRERRMLWEAVNFIVEALDEDPSLKVYFVIGHILAADGDINQCYTWNNNYNIEALIGYRAALTGGQEMTRIAFWAYYTLGSWCNHSPGSGVINMGHGDMFVYYVNTLSQMKWKR</sequence>
<comment type="caution">
    <text evidence="2">The sequence shown here is derived from an EMBL/GenBank/DDBJ whole genome shotgun (WGS) entry which is preliminary data.</text>
</comment>
<dbReference type="InterPro" id="IPR011992">
    <property type="entry name" value="EF-hand-dom_pair"/>
</dbReference>
<feature type="compositionally biased region" description="Polar residues" evidence="1">
    <location>
        <begin position="877"/>
        <end position="892"/>
    </location>
</feature>
<name>A0A1Q9F412_SYMMI</name>
<organism evidence="2 3">
    <name type="scientific">Symbiodinium microadriaticum</name>
    <name type="common">Dinoflagellate</name>
    <name type="synonym">Zooxanthella microadriatica</name>
    <dbReference type="NCBI Taxonomy" id="2951"/>
    <lineage>
        <taxon>Eukaryota</taxon>
        <taxon>Sar</taxon>
        <taxon>Alveolata</taxon>
        <taxon>Dinophyceae</taxon>
        <taxon>Suessiales</taxon>
        <taxon>Symbiodiniaceae</taxon>
        <taxon>Symbiodinium</taxon>
    </lineage>
</organism>
<evidence type="ECO:0000313" key="3">
    <source>
        <dbReference type="Proteomes" id="UP000186817"/>
    </source>
</evidence>
<protein>
    <submittedName>
        <fullName evidence="2">Uncharacterized protein</fullName>
    </submittedName>
</protein>
<dbReference type="Proteomes" id="UP000186817">
    <property type="component" value="Unassembled WGS sequence"/>
</dbReference>
<dbReference type="AlphaFoldDB" id="A0A1Q9F412"/>
<evidence type="ECO:0000256" key="1">
    <source>
        <dbReference type="SAM" id="MobiDB-lite"/>
    </source>
</evidence>
<reference evidence="2 3" key="1">
    <citation type="submission" date="2016-02" db="EMBL/GenBank/DDBJ databases">
        <title>Genome analysis of coral dinoflagellate symbionts highlights evolutionary adaptations to a symbiotic lifestyle.</title>
        <authorList>
            <person name="Aranda M."/>
            <person name="Li Y."/>
            <person name="Liew Y.J."/>
            <person name="Baumgarten S."/>
            <person name="Simakov O."/>
            <person name="Wilson M."/>
            <person name="Piel J."/>
            <person name="Ashoor H."/>
            <person name="Bougouffa S."/>
            <person name="Bajic V.B."/>
            <person name="Ryu T."/>
            <person name="Ravasi T."/>
            <person name="Bayer T."/>
            <person name="Micklem G."/>
            <person name="Kim H."/>
            <person name="Bhak J."/>
            <person name="Lajeunesse T.C."/>
            <person name="Voolstra C.R."/>
        </authorList>
    </citation>
    <scope>NUCLEOTIDE SEQUENCE [LARGE SCALE GENOMIC DNA]</scope>
    <source>
        <strain evidence="2 3">CCMP2467</strain>
    </source>
</reference>
<proteinExistence type="predicted"/>